<feature type="non-terminal residue" evidence="1">
    <location>
        <position position="319"/>
    </location>
</feature>
<reference evidence="1" key="1">
    <citation type="submission" date="2021-06" db="EMBL/GenBank/DDBJ databases">
        <authorList>
            <person name="Kallberg Y."/>
            <person name="Tangrot J."/>
            <person name="Rosling A."/>
        </authorList>
    </citation>
    <scope>NUCLEOTIDE SEQUENCE</scope>
    <source>
        <strain evidence="1">IL203A</strain>
    </source>
</reference>
<proteinExistence type="predicted"/>
<evidence type="ECO:0000313" key="2">
    <source>
        <dbReference type="Proteomes" id="UP000789702"/>
    </source>
</evidence>
<name>A0ACA9Q175_9GLOM</name>
<dbReference type="Proteomes" id="UP000789702">
    <property type="component" value="Unassembled WGS sequence"/>
</dbReference>
<organism evidence="1 2">
    <name type="scientific">Dentiscutata heterogama</name>
    <dbReference type="NCBI Taxonomy" id="1316150"/>
    <lineage>
        <taxon>Eukaryota</taxon>
        <taxon>Fungi</taxon>
        <taxon>Fungi incertae sedis</taxon>
        <taxon>Mucoromycota</taxon>
        <taxon>Glomeromycotina</taxon>
        <taxon>Glomeromycetes</taxon>
        <taxon>Diversisporales</taxon>
        <taxon>Gigasporaceae</taxon>
        <taxon>Dentiscutata</taxon>
    </lineage>
</organism>
<feature type="non-terminal residue" evidence="1">
    <location>
        <position position="1"/>
    </location>
</feature>
<sequence length="319" mass="37569">FLAANKKAMKFTDDEKKGFAKSWEKSAEESLRLLQHIKSCKPHEIIDTISLNNARQTIMILCEPLAEIIRNIQENIAEIKKLKEEIQRLDITDKELKSKLYIPYIELEVKKMKQPKVVCTKIICRISVIQEDCHVKWKWLNTFMQKHNGVMMFGVCKSCGCHAKNHKAIFYKSVSNHIKKLQERIDRLKVHQNTVEDTMIKFTHFLKRNAIVAFNDAYVEYLNHIVHIEKQKIDDTSEEYNNEILKGLEEIKRNYEKNVKTIDAKYEEKVKVINANEKNKPSLYMLTSEDIFKLEKQLYSISGIGKYLQDIKNEEKRAF</sequence>
<dbReference type="EMBL" id="CAJVPU010034277">
    <property type="protein sequence ID" value="CAG8724767.1"/>
    <property type="molecule type" value="Genomic_DNA"/>
</dbReference>
<comment type="caution">
    <text evidence="1">The sequence shown here is derived from an EMBL/GenBank/DDBJ whole genome shotgun (WGS) entry which is preliminary data.</text>
</comment>
<keyword evidence="2" id="KW-1185">Reference proteome</keyword>
<protein>
    <submittedName>
        <fullName evidence="1">943_t:CDS:1</fullName>
    </submittedName>
</protein>
<accession>A0ACA9Q175</accession>
<evidence type="ECO:0000313" key="1">
    <source>
        <dbReference type="EMBL" id="CAG8724767.1"/>
    </source>
</evidence>
<gene>
    <name evidence="1" type="ORF">DHETER_LOCUS13049</name>
</gene>